<dbReference type="EMBL" id="SNRW01045389">
    <property type="protein sequence ID" value="KAA6320947.1"/>
    <property type="molecule type" value="Genomic_DNA"/>
</dbReference>
<protein>
    <submittedName>
        <fullName evidence="1">Uncharacterized protein</fullName>
    </submittedName>
</protein>
<feature type="non-terminal residue" evidence="1">
    <location>
        <position position="1"/>
    </location>
</feature>
<accession>A0A5J4QGM6</accession>
<proteinExistence type="predicted"/>
<evidence type="ECO:0000313" key="1">
    <source>
        <dbReference type="EMBL" id="KAA6320947.1"/>
    </source>
</evidence>
<name>A0A5J4QGM6_9EUKA</name>
<dbReference type="AlphaFoldDB" id="A0A5J4QGM6"/>
<organism evidence="1 2">
    <name type="scientific">Streblomastix strix</name>
    <dbReference type="NCBI Taxonomy" id="222440"/>
    <lineage>
        <taxon>Eukaryota</taxon>
        <taxon>Metamonada</taxon>
        <taxon>Preaxostyla</taxon>
        <taxon>Oxymonadida</taxon>
        <taxon>Streblomastigidae</taxon>
        <taxon>Streblomastix</taxon>
    </lineage>
</organism>
<comment type="caution">
    <text evidence="1">The sequence shown here is derived from an EMBL/GenBank/DDBJ whole genome shotgun (WGS) entry which is preliminary data.</text>
</comment>
<reference evidence="1 2" key="1">
    <citation type="submission" date="2019-03" db="EMBL/GenBank/DDBJ databases">
        <title>Single cell metagenomics reveals metabolic interactions within the superorganism composed of flagellate Streblomastix strix and complex community of Bacteroidetes bacteria on its surface.</title>
        <authorList>
            <person name="Treitli S.C."/>
            <person name="Kolisko M."/>
            <person name="Husnik F."/>
            <person name="Keeling P."/>
            <person name="Hampl V."/>
        </authorList>
    </citation>
    <scope>NUCLEOTIDE SEQUENCE [LARGE SCALE GENOMIC DNA]</scope>
    <source>
        <strain evidence="1">ST1C</strain>
    </source>
</reference>
<gene>
    <name evidence="1" type="ORF">EZS28_054620</name>
</gene>
<dbReference type="Proteomes" id="UP000324800">
    <property type="component" value="Unassembled WGS sequence"/>
</dbReference>
<evidence type="ECO:0000313" key="2">
    <source>
        <dbReference type="Proteomes" id="UP000324800"/>
    </source>
</evidence>
<sequence length="31" mass="3288">TQMINNGDGDGIKSNAKGAKAAILNRFIRRG</sequence>